<dbReference type="AlphaFoldDB" id="E6QIA1"/>
<protein>
    <submittedName>
        <fullName evidence="1">Uncharacterized protein</fullName>
    </submittedName>
</protein>
<organism evidence="1">
    <name type="scientific">mine drainage metagenome</name>
    <dbReference type="NCBI Taxonomy" id="410659"/>
    <lineage>
        <taxon>unclassified sequences</taxon>
        <taxon>metagenomes</taxon>
        <taxon>ecological metagenomes</taxon>
    </lineage>
</organism>
<gene>
    <name evidence="1" type="ORF">CARN6_0268</name>
</gene>
<name>E6QIA1_9ZZZZ</name>
<dbReference type="EMBL" id="CABQ01000047">
    <property type="protein sequence ID" value="CBI06966.1"/>
    <property type="molecule type" value="Genomic_DNA"/>
</dbReference>
<evidence type="ECO:0000313" key="1">
    <source>
        <dbReference type="EMBL" id="CBI06966.1"/>
    </source>
</evidence>
<comment type="caution">
    <text evidence="1">The sequence shown here is derived from an EMBL/GenBank/DDBJ whole genome shotgun (WGS) entry which is preliminary data.</text>
</comment>
<sequence length="73" mass="8061">MQASEGSFLLGFVAGCFCAGVGYGQIGVPVVCLLSAWGVYGCFRGRWRIQLAWFPPFRDEVAEGAHRRTFMAR</sequence>
<proteinExistence type="predicted"/>
<accession>E6QIA1</accession>
<reference evidence="1" key="1">
    <citation type="submission" date="2009-10" db="EMBL/GenBank/DDBJ databases">
        <title>Diversity of trophic interactions inside an arsenic-rich microbial ecosystem.</title>
        <authorList>
            <person name="Bertin P.N."/>
            <person name="Heinrich-Salmeron A."/>
            <person name="Pelletier E."/>
            <person name="Goulhen-Chollet F."/>
            <person name="Arsene-Ploetze F."/>
            <person name="Gallien S."/>
            <person name="Calteau A."/>
            <person name="Vallenet D."/>
            <person name="Casiot C."/>
            <person name="Chane-Woon-Ming B."/>
            <person name="Giloteaux L."/>
            <person name="Barakat M."/>
            <person name="Bonnefoy V."/>
            <person name="Bruneel O."/>
            <person name="Chandler M."/>
            <person name="Cleiss J."/>
            <person name="Duran R."/>
            <person name="Elbaz-Poulichet F."/>
            <person name="Fonknechten N."/>
            <person name="Lauga B."/>
            <person name="Mornico D."/>
            <person name="Ortet P."/>
            <person name="Schaeffer C."/>
            <person name="Siguier P."/>
            <person name="Alexander Thil Smith A."/>
            <person name="Van Dorsselaer A."/>
            <person name="Weissenbach J."/>
            <person name="Medigue C."/>
            <person name="Le Paslier D."/>
        </authorList>
    </citation>
    <scope>NUCLEOTIDE SEQUENCE</scope>
</reference>